<dbReference type="CDD" id="cd07817">
    <property type="entry name" value="SRPBCC_8"/>
    <property type="match status" value="1"/>
</dbReference>
<sequence>MGRWLEHTVTTKVNASAERVWEVWNDLEAMPRWMRWIESVKTLDDPDLTDWTLSAQGFRFTWKARITQRVEGQQLHWESVGGLPTKGTVRFYPENNHITGVKLTIRYELPGVLVPLMDPSLLGNIVTEELQLNLDRFRDLVQSDYKKS</sequence>
<gene>
    <name evidence="2" type="ORF">PLO_041</name>
</gene>
<dbReference type="PANTHER" id="PTHR33824">
    <property type="entry name" value="POLYKETIDE CYCLASE/DEHYDRASE AND LIPID TRANSPORT SUPERFAMILY PROTEIN"/>
    <property type="match status" value="1"/>
</dbReference>
<evidence type="ECO:0000259" key="1">
    <source>
        <dbReference type="Pfam" id="PF03364"/>
    </source>
</evidence>
<keyword evidence="2" id="KW-0934">Plastid</keyword>
<organism evidence="2">
    <name type="scientific">Paulinella longichromatophora</name>
    <dbReference type="NCBI Taxonomy" id="1708747"/>
    <lineage>
        <taxon>Eukaryota</taxon>
        <taxon>Sar</taxon>
        <taxon>Rhizaria</taxon>
        <taxon>Cercozoa</taxon>
        <taxon>Imbricatea</taxon>
        <taxon>Silicofilosea</taxon>
        <taxon>Euglyphida</taxon>
        <taxon>Paulinellidae</taxon>
        <taxon>Paulinella</taxon>
    </lineage>
</organism>
<dbReference type="AlphaFoldDB" id="A0A2H4ZNE9"/>
<dbReference type="InterPro" id="IPR047137">
    <property type="entry name" value="ORF3"/>
</dbReference>
<dbReference type="Pfam" id="PF03364">
    <property type="entry name" value="Polyketide_cyc"/>
    <property type="match status" value="1"/>
</dbReference>
<proteinExistence type="predicted"/>
<protein>
    <recommendedName>
        <fullName evidence="1">Coenzyme Q-binding protein COQ10 START domain-containing protein</fullName>
    </recommendedName>
</protein>
<accession>A0A2H4ZNE9</accession>
<geneLocation type="plastid" evidence="2"/>
<dbReference type="SUPFAM" id="SSF55961">
    <property type="entry name" value="Bet v1-like"/>
    <property type="match status" value="1"/>
</dbReference>
<feature type="domain" description="Coenzyme Q-binding protein COQ10 START" evidence="1">
    <location>
        <begin position="13"/>
        <end position="131"/>
    </location>
</feature>
<dbReference type="Gene3D" id="3.30.530.20">
    <property type="match status" value="1"/>
</dbReference>
<name>A0A2H4ZNE9_9EUKA</name>
<evidence type="ECO:0000313" key="2">
    <source>
        <dbReference type="EMBL" id="AUG32056.1"/>
    </source>
</evidence>
<dbReference type="InterPro" id="IPR023393">
    <property type="entry name" value="START-like_dom_sf"/>
</dbReference>
<reference evidence="2" key="1">
    <citation type="submission" date="2017-10" db="EMBL/GenBank/DDBJ databases">
        <title>Paulinella longichromatophora chromatophore genome.</title>
        <authorList>
            <person name="Lhee D."/>
            <person name="Yoon H.S."/>
        </authorList>
    </citation>
    <scope>NUCLEOTIDE SEQUENCE</scope>
</reference>
<dbReference type="EMBL" id="MG264610">
    <property type="protein sequence ID" value="AUG32056.1"/>
    <property type="molecule type" value="Genomic_DNA"/>
</dbReference>
<dbReference type="InterPro" id="IPR005031">
    <property type="entry name" value="COQ10_START"/>
</dbReference>
<dbReference type="PANTHER" id="PTHR33824:SF7">
    <property type="entry name" value="POLYKETIDE CYCLASE_DEHYDRASE AND LIPID TRANSPORT SUPERFAMILY PROTEIN"/>
    <property type="match status" value="1"/>
</dbReference>